<organism evidence="2 3">
    <name type="scientific">Carboxydothermus islandicus</name>
    <dbReference type="NCBI Taxonomy" id="661089"/>
    <lineage>
        <taxon>Bacteria</taxon>
        <taxon>Bacillati</taxon>
        <taxon>Bacillota</taxon>
        <taxon>Clostridia</taxon>
        <taxon>Thermoanaerobacterales</taxon>
        <taxon>Thermoanaerobacteraceae</taxon>
        <taxon>Carboxydothermus</taxon>
    </lineage>
</organism>
<dbReference type="Gene3D" id="3.40.30.10">
    <property type="entry name" value="Glutaredoxin"/>
    <property type="match status" value="1"/>
</dbReference>
<dbReference type="EMBL" id="BDJL01000010">
    <property type="protein sequence ID" value="GAV24581.1"/>
    <property type="molecule type" value="Genomic_DNA"/>
</dbReference>
<dbReference type="InterPro" id="IPR036249">
    <property type="entry name" value="Thioredoxin-like_sf"/>
</dbReference>
<protein>
    <submittedName>
        <fullName evidence="2">Peroxiredoxin</fullName>
    </submittedName>
</protein>
<evidence type="ECO:0000313" key="2">
    <source>
        <dbReference type="EMBL" id="GAV24581.1"/>
    </source>
</evidence>
<feature type="domain" description="Alkyl hydroperoxide reductase subunit C/ Thiol specific antioxidant" evidence="1">
    <location>
        <begin position="4"/>
        <end position="42"/>
    </location>
</feature>
<dbReference type="Proteomes" id="UP000187338">
    <property type="component" value="Unassembled WGS sequence"/>
</dbReference>
<reference evidence="3" key="1">
    <citation type="submission" date="2016-12" db="EMBL/GenBank/DDBJ databases">
        <title>Draft Genome Sequences od Carboxydothermus pertinax and islandicus, Hydrogenogenic Carboxydotrophic Bacteria.</title>
        <authorList>
            <person name="Fukuyama Y."/>
            <person name="Ohmae K."/>
            <person name="Yoneda Y."/>
            <person name="Yoshida T."/>
            <person name="Sako Y."/>
        </authorList>
    </citation>
    <scope>NUCLEOTIDE SEQUENCE [LARGE SCALE GENOMIC DNA]</scope>
    <source>
        <strain evidence="3">SET</strain>
    </source>
</reference>
<sequence>MLQIGDLAPEFSLPSTAGKNLSLKDFSGKIIVLYFYPKDNTSA</sequence>
<dbReference type="SUPFAM" id="SSF52833">
    <property type="entry name" value="Thioredoxin-like"/>
    <property type="match status" value="1"/>
</dbReference>
<accession>A0A1L8D0E8</accession>
<comment type="caution">
    <text evidence="2">The sequence shown here is derived from an EMBL/GenBank/DDBJ whole genome shotgun (WGS) entry which is preliminary data.</text>
</comment>
<evidence type="ECO:0000259" key="1">
    <source>
        <dbReference type="Pfam" id="PF00578"/>
    </source>
</evidence>
<dbReference type="GO" id="GO:0016209">
    <property type="term" value="F:antioxidant activity"/>
    <property type="evidence" value="ECO:0007669"/>
    <property type="project" value="InterPro"/>
</dbReference>
<dbReference type="AlphaFoldDB" id="A0A1L8D0E8"/>
<keyword evidence="3" id="KW-1185">Reference proteome</keyword>
<evidence type="ECO:0000313" key="3">
    <source>
        <dbReference type="Proteomes" id="UP000187338"/>
    </source>
</evidence>
<dbReference type="Pfam" id="PF00578">
    <property type="entry name" value="AhpC-TSA"/>
    <property type="match status" value="1"/>
</dbReference>
<proteinExistence type="predicted"/>
<dbReference type="InterPro" id="IPR000866">
    <property type="entry name" value="AhpC/TSA"/>
</dbReference>
<dbReference type="GO" id="GO:0016491">
    <property type="term" value="F:oxidoreductase activity"/>
    <property type="evidence" value="ECO:0007669"/>
    <property type="project" value="InterPro"/>
</dbReference>
<gene>
    <name evidence="2" type="ORF">ciss_05140</name>
</gene>
<name>A0A1L8D0E8_9THEO</name>
<dbReference type="STRING" id="661089.ciss_05140"/>